<reference evidence="1" key="1">
    <citation type="submission" date="2022-02" db="EMBL/GenBank/DDBJ databases">
        <title>Plant Genome Project.</title>
        <authorList>
            <person name="Zhang R.-G."/>
        </authorList>
    </citation>
    <scope>NUCLEOTIDE SEQUENCE</scope>
    <source>
        <strain evidence="1">AT1</strain>
    </source>
</reference>
<sequence>MSLNLISPWLSRPSPHLSKSSSSKFTTLFFLLLNSNSTVLQHRTIRKSTSQSKAIRASLSESENDVVAETSSFEPLLDEDLLSRVSSARDASEALELIAEKAGRSGGVVSGADCCSIISAAFDRGNVDLALSVFYAMRSSFDLGEAGGEMASFGQRWKWSRPDVHTYTLLVEGLAASLRVSDALKMIGAVSRIGVSPGEEVFSWFLQVPFGKIVRCPACMIAVSVAQPQHGTLLVPNALCKCKDIVSCSKCRYQYELVSGDIVSIESEEIRLVSFLEFAFIVQLSLILFLYKVPRFPTAERSMEVPMWKRGLKFLQIKKQSIPAAVHSIVVETPSGMARTHKFATETVDLPAQEGERVTIAVAAPSTVYREVGPLKFSPKSPDFYSGEPLCLTNHRDGRESLLLRAPTKNEGVSLLNPSVLFPLFAVLGTGNAVSGMIDPSMPQLISVAVVSSFALGVTLNTLVIPQLGRLPQRLVDVIAIRQQLLSQYDKLQSRIKDLKEAAENEVWMVARMCQLENKIVAVGEPSYRARRRRVKRVREGLENSLRKRIELIDSYARISSMIEIEVEMDSDVLAAEAASNAENIAEQIQQIMELENLEEASFGRIS</sequence>
<organism evidence="1 2">
    <name type="scientific">Rhododendron molle</name>
    <name type="common">Chinese azalea</name>
    <name type="synonym">Azalea mollis</name>
    <dbReference type="NCBI Taxonomy" id="49168"/>
    <lineage>
        <taxon>Eukaryota</taxon>
        <taxon>Viridiplantae</taxon>
        <taxon>Streptophyta</taxon>
        <taxon>Embryophyta</taxon>
        <taxon>Tracheophyta</taxon>
        <taxon>Spermatophyta</taxon>
        <taxon>Magnoliopsida</taxon>
        <taxon>eudicotyledons</taxon>
        <taxon>Gunneridae</taxon>
        <taxon>Pentapetalae</taxon>
        <taxon>asterids</taxon>
        <taxon>Ericales</taxon>
        <taxon>Ericaceae</taxon>
        <taxon>Ericoideae</taxon>
        <taxon>Rhodoreae</taxon>
        <taxon>Rhododendron</taxon>
    </lineage>
</organism>
<dbReference type="EMBL" id="CM046389">
    <property type="protein sequence ID" value="KAI8569787.1"/>
    <property type="molecule type" value="Genomic_DNA"/>
</dbReference>
<dbReference type="Proteomes" id="UP001062846">
    <property type="component" value="Chromosome 2"/>
</dbReference>
<protein>
    <submittedName>
        <fullName evidence="1">Uncharacterized protein</fullName>
    </submittedName>
</protein>
<evidence type="ECO:0000313" key="2">
    <source>
        <dbReference type="Proteomes" id="UP001062846"/>
    </source>
</evidence>
<proteinExistence type="predicted"/>
<name>A0ACC0PYP6_RHOML</name>
<gene>
    <name evidence="1" type="ORF">RHMOL_Rhmol02G0304400</name>
</gene>
<keyword evidence="2" id="KW-1185">Reference proteome</keyword>
<comment type="caution">
    <text evidence="1">The sequence shown here is derived from an EMBL/GenBank/DDBJ whole genome shotgun (WGS) entry which is preliminary data.</text>
</comment>
<accession>A0ACC0PYP6</accession>
<evidence type="ECO:0000313" key="1">
    <source>
        <dbReference type="EMBL" id="KAI8569787.1"/>
    </source>
</evidence>